<protein>
    <submittedName>
        <fullName evidence="1">Uncharacterized protein</fullName>
    </submittedName>
</protein>
<dbReference type="AlphaFoldDB" id="A0A7R8WBD0"/>
<evidence type="ECO:0000313" key="1">
    <source>
        <dbReference type="EMBL" id="CAD7228489.1"/>
    </source>
</evidence>
<proteinExistence type="predicted"/>
<organism evidence="1">
    <name type="scientific">Cyprideis torosa</name>
    <dbReference type="NCBI Taxonomy" id="163714"/>
    <lineage>
        <taxon>Eukaryota</taxon>
        <taxon>Metazoa</taxon>
        <taxon>Ecdysozoa</taxon>
        <taxon>Arthropoda</taxon>
        <taxon>Crustacea</taxon>
        <taxon>Oligostraca</taxon>
        <taxon>Ostracoda</taxon>
        <taxon>Podocopa</taxon>
        <taxon>Podocopida</taxon>
        <taxon>Cytherocopina</taxon>
        <taxon>Cytheroidea</taxon>
        <taxon>Cytherideidae</taxon>
        <taxon>Cyprideis</taxon>
    </lineage>
</organism>
<sequence length="488" mass="54841">MDLIYGLWGEGILRDSMGSSRPGGIDLPNFIKYQPPSLDDSSSEKRDSTAKLNDIQGLQLDEFEGRQFNATAYSLIFSPTAGSLLIVASVALTALGLGILATGLAAGKRSLNDGDSILEMSIAWIKNSIELYQNEDISELDCYRFLLDLSNYTDLPENLHELLEELSNALLPDDNPRNCATRYPACSKSNYYEQKSSPVPQKQHYSAVYQPHVAPTPGNKYYKSTAQIAPPDYTPHARSSAPDNADVGSPVPYNAYFGSPSPHYNPYVRSPPYYNPYVQRSENRIPAVPYKSPSYLRQQLSFPIPYPHQRTNQRTDLLNRVAQFIANMFEMISNPNAQAASSASRSGVGQSFDASSIAYLIRNYISKNRMTGKELYTAAAVLKKNLDDSQQQQEIKDFFRLLQLNNLAQDVNEAYARYYNNYELMKYDAFAENYKAIKISKLIREALRAARNANKLPEANHHVDPDENSALIIEQADKRFDLPYSKRV</sequence>
<gene>
    <name evidence="1" type="ORF">CTOB1V02_LOCUS6371</name>
</gene>
<accession>A0A7R8WBD0</accession>
<reference evidence="1" key="1">
    <citation type="submission" date="2020-11" db="EMBL/GenBank/DDBJ databases">
        <authorList>
            <person name="Tran Van P."/>
        </authorList>
    </citation>
    <scope>NUCLEOTIDE SEQUENCE</scope>
</reference>
<name>A0A7R8WBD0_9CRUS</name>
<dbReference type="EMBL" id="OB661558">
    <property type="protein sequence ID" value="CAD7228489.1"/>
    <property type="molecule type" value="Genomic_DNA"/>
</dbReference>